<accession>A0A839HG54</accession>
<evidence type="ECO:0000256" key="2">
    <source>
        <dbReference type="ARBA" id="ARBA00022448"/>
    </source>
</evidence>
<dbReference type="InterPro" id="IPR000847">
    <property type="entry name" value="LysR_HTH_N"/>
</dbReference>
<dbReference type="GO" id="GO:0003700">
    <property type="term" value="F:DNA-binding transcription factor activity"/>
    <property type="evidence" value="ECO:0007669"/>
    <property type="project" value="InterPro"/>
</dbReference>
<dbReference type="Pfam" id="PF00126">
    <property type="entry name" value="HTH_1"/>
    <property type="match status" value="1"/>
</dbReference>
<organism evidence="7 8">
    <name type="scientific">Aquariibacter albus</name>
    <dbReference type="NCBI Taxonomy" id="2759899"/>
    <lineage>
        <taxon>Bacteria</taxon>
        <taxon>Pseudomonadati</taxon>
        <taxon>Pseudomonadota</taxon>
        <taxon>Betaproteobacteria</taxon>
        <taxon>Burkholderiales</taxon>
        <taxon>Sphaerotilaceae</taxon>
        <taxon>Aquariibacter</taxon>
    </lineage>
</organism>
<dbReference type="Gene3D" id="1.10.10.10">
    <property type="entry name" value="Winged helix-like DNA-binding domain superfamily/Winged helix DNA-binding domain"/>
    <property type="match status" value="1"/>
</dbReference>
<dbReference type="AlphaFoldDB" id="A0A839HG54"/>
<evidence type="ECO:0000313" key="7">
    <source>
        <dbReference type="EMBL" id="MBB1161177.1"/>
    </source>
</evidence>
<dbReference type="InterPro" id="IPR016462">
    <property type="entry name" value="ModE"/>
</dbReference>
<evidence type="ECO:0000313" key="8">
    <source>
        <dbReference type="Proteomes" id="UP000586093"/>
    </source>
</evidence>
<dbReference type="InterPro" id="IPR004606">
    <property type="entry name" value="Mop_domain"/>
</dbReference>
<dbReference type="InterPro" id="IPR008995">
    <property type="entry name" value="Mo/tungstate-bd_C_term_dom"/>
</dbReference>
<sequence length="259" mass="26515">MPLTSSGLAQALSASSTDKRIDILRRIGEAGSISEAARRAGVSYKAAWQALETLSNLAGTALVEKAVGGGGGGGAVLTASGRRVLAAASRLDQARAEVLAALAAGATDPADGKGRAGLAALALRTSMRNQMPCTVDAIEACVGFGRVALRLPGGERLHAQVTRESVELLELQAGAALLLLCKATAVRVSRPGAGALAGNRLQGRALRVAEDRRVRHELSLTLPDGLHWVGFAEPHAAIEAGDAVEAWVDENALVLARAA</sequence>
<evidence type="ECO:0000256" key="5">
    <source>
        <dbReference type="PIRNR" id="PIRNR005763"/>
    </source>
</evidence>
<keyword evidence="8" id="KW-1185">Reference proteome</keyword>
<proteinExistence type="inferred from homology"/>
<dbReference type="InterPro" id="IPR036388">
    <property type="entry name" value="WH-like_DNA-bd_sf"/>
</dbReference>
<keyword evidence="4" id="KW-0677">Repeat</keyword>
<dbReference type="Gene3D" id="2.40.50.100">
    <property type="match status" value="1"/>
</dbReference>
<evidence type="ECO:0000259" key="6">
    <source>
        <dbReference type="PROSITE" id="PS51866"/>
    </source>
</evidence>
<comment type="similarity">
    <text evidence="1 5">Belongs to the ModE family.</text>
</comment>
<dbReference type="PANTHER" id="PTHR30432">
    <property type="entry name" value="TRANSCRIPTIONAL REGULATOR MODE"/>
    <property type="match status" value="1"/>
</dbReference>
<dbReference type="SUPFAM" id="SSF46785">
    <property type="entry name" value="Winged helix' DNA-binding domain"/>
    <property type="match status" value="1"/>
</dbReference>
<dbReference type="InterPro" id="IPR036390">
    <property type="entry name" value="WH_DNA-bd_sf"/>
</dbReference>
<dbReference type="GO" id="GO:0030151">
    <property type="term" value="F:molybdenum ion binding"/>
    <property type="evidence" value="ECO:0007669"/>
    <property type="project" value="UniProtKB-UniRule"/>
</dbReference>
<keyword evidence="3 5" id="KW-0500">Molybdenum</keyword>
<gene>
    <name evidence="7" type="ORF">H4F90_04195</name>
</gene>
<dbReference type="PIRSF" id="PIRSF005763">
    <property type="entry name" value="Txn_reg_ModE"/>
    <property type="match status" value="1"/>
</dbReference>
<evidence type="ECO:0000256" key="1">
    <source>
        <dbReference type="ARBA" id="ARBA00008110"/>
    </source>
</evidence>
<dbReference type="GO" id="GO:0015689">
    <property type="term" value="P:molybdate ion transport"/>
    <property type="evidence" value="ECO:0007669"/>
    <property type="project" value="UniProtKB-UniRule"/>
</dbReference>
<dbReference type="InterPro" id="IPR005116">
    <property type="entry name" value="Transp-assoc_OB_typ1"/>
</dbReference>
<dbReference type="SUPFAM" id="SSF50331">
    <property type="entry name" value="MOP-like"/>
    <property type="match status" value="1"/>
</dbReference>
<feature type="domain" description="Mop" evidence="6">
    <location>
        <begin position="124"/>
        <end position="190"/>
    </location>
</feature>
<evidence type="ECO:0000256" key="4">
    <source>
        <dbReference type="ARBA" id="ARBA00022737"/>
    </source>
</evidence>
<dbReference type="RefSeq" id="WP_182661752.1">
    <property type="nucleotide sequence ID" value="NZ_JACIVI010000001.1"/>
</dbReference>
<protein>
    <submittedName>
        <fullName evidence="7">LysR family transcriptional regulator</fullName>
    </submittedName>
</protein>
<comment type="caution">
    <text evidence="7">The sequence shown here is derived from an EMBL/GenBank/DDBJ whole genome shotgun (WGS) entry which is preliminary data.</text>
</comment>
<dbReference type="InterPro" id="IPR051815">
    <property type="entry name" value="Molybdate_resp_trans_reg"/>
</dbReference>
<dbReference type="PANTHER" id="PTHR30432:SF1">
    <property type="entry name" value="DNA-BINDING TRANSCRIPTIONAL DUAL REGULATOR MODE"/>
    <property type="match status" value="1"/>
</dbReference>
<dbReference type="EMBL" id="JACIVI010000001">
    <property type="protein sequence ID" value="MBB1161177.1"/>
    <property type="molecule type" value="Genomic_DNA"/>
</dbReference>
<evidence type="ECO:0000256" key="3">
    <source>
        <dbReference type="ARBA" id="ARBA00022505"/>
    </source>
</evidence>
<dbReference type="Proteomes" id="UP000586093">
    <property type="component" value="Unassembled WGS sequence"/>
</dbReference>
<keyword evidence="2 5" id="KW-0813">Transport</keyword>
<dbReference type="PROSITE" id="PS51866">
    <property type="entry name" value="MOP"/>
    <property type="match status" value="1"/>
</dbReference>
<reference evidence="7 8" key="1">
    <citation type="submission" date="2020-08" db="EMBL/GenBank/DDBJ databases">
        <title>Aquariorum lacteus gen. nov., sp. nov., a new member of the family Comamonadaceae, isolated from freshwater aquarium.</title>
        <authorList>
            <person name="Chun S.-J."/>
        </authorList>
    </citation>
    <scope>NUCLEOTIDE SEQUENCE [LARGE SCALE GENOMIC DNA]</scope>
    <source>
        <strain evidence="7 8">SJAQ100</strain>
    </source>
</reference>
<name>A0A839HG54_9BURK</name>
<dbReference type="Pfam" id="PF03459">
    <property type="entry name" value="TOBE"/>
    <property type="match status" value="1"/>
</dbReference>